<feature type="region of interest" description="Disordered" evidence="1">
    <location>
        <begin position="39"/>
        <end position="62"/>
    </location>
</feature>
<evidence type="ECO:0000313" key="3">
    <source>
        <dbReference type="EMBL" id="QSG04556.1"/>
    </source>
</evidence>
<reference evidence="3" key="1">
    <citation type="submission" date="2020-11" db="EMBL/GenBank/DDBJ databases">
        <title>Carbohydrate-dependent, anaerobic sulfur respiration: A novel catabolism in halophilic archaea.</title>
        <authorList>
            <person name="Sorokin D.Y."/>
            <person name="Messina E."/>
            <person name="Smedile F."/>
            <person name="La Cono V."/>
            <person name="Hallsworth J.E."/>
            <person name="Yakimov M.M."/>
        </authorList>
    </citation>
    <scope>NUCLEOTIDE SEQUENCE</scope>
    <source>
        <strain evidence="3">HSR12-1</strain>
    </source>
</reference>
<keyword evidence="2" id="KW-0472">Membrane</keyword>
<dbReference type="GeneID" id="68853855"/>
<evidence type="ECO:0000313" key="4">
    <source>
        <dbReference type="Proteomes" id="UP000663525"/>
    </source>
</evidence>
<dbReference type="Proteomes" id="UP000663525">
    <property type="component" value="Chromosome"/>
</dbReference>
<sequence>MPEGRSIHLREVNEEWVAVEEDSEQVARGPTARQALADLESKLDESFGDPPTERQPRPATSKWFPTVSPTVELLFAITVTGIGLLYVLAGNVGGALLVAIGLALGVRVAWIEYGLFGPQQ</sequence>
<keyword evidence="2" id="KW-1133">Transmembrane helix</keyword>
<gene>
    <name evidence="3" type="ORF">HSR121_0197</name>
</gene>
<protein>
    <submittedName>
        <fullName evidence="3">Uncharacterized protein</fullName>
    </submittedName>
</protein>
<dbReference type="EMBL" id="CP064787">
    <property type="protein sequence ID" value="QSG04556.1"/>
    <property type="molecule type" value="Genomic_DNA"/>
</dbReference>
<accession>A0A897N2L1</accession>
<evidence type="ECO:0000256" key="1">
    <source>
        <dbReference type="SAM" id="MobiDB-lite"/>
    </source>
</evidence>
<organism evidence="3 4">
    <name type="scientific">Halapricum desulfuricans</name>
    <dbReference type="NCBI Taxonomy" id="2841257"/>
    <lineage>
        <taxon>Archaea</taxon>
        <taxon>Methanobacteriati</taxon>
        <taxon>Methanobacteriota</taxon>
        <taxon>Stenosarchaea group</taxon>
        <taxon>Halobacteria</taxon>
        <taxon>Halobacteriales</taxon>
        <taxon>Haloarculaceae</taxon>
        <taxon>Halapricum</taxon>
    </lineage>
</organism>
<evidence type="ECO:0000256" key="2">
    <source>
        <dbReference type="SAM" id="Phobius"/>
    </source>
</evidence>
<feature type="compositionally biased region" description="Basic and acidic residues" evidence="1">
    <location>
        <begin position="39"/>
        <end position="56"/>
    </location>
</feature>
<name>A0A897N2L1_9EURY</name>
<dbReference type="RefSeq" id="WP_229114015.1">
    <property type="nucleotide sequence ID" value="NZ_CP064787.1"/>
</dbReference>
<proteinExistence type="predicted"/>
<feature type="transmembrane region" description="Helical" evidence="2">
    <location>
        <begin position="95"/>
        <end position="116"/>
    </location>
</feature>
<dbReference type="AlphaFoldDB" id="A0A897N2L1"/>
<keyword evidence="2" id="KW-0812">Transmembrane</keyword>